<dbReference type="AlphaFoldDB" id="A0A9R0QCC0"/>
<evidence type="ECO:0000313" key="1">
    <source>
        <dbReference type="EMBL" id="VAH06840.1"/>
    </source>
</evidence>
<keyword evidence="2" id="KW-1185">Reference proteome</keyword>
<name>A0A9R0QCC0_TRITD</name>
<evidence type="ECO:0000313" key="2">
    <source>
        <dbReference type="Proteomes" id="UP000324705"/>
    </source>
</evidence>
<organism evidence="1 2">
    <name type="scientific">Triticum turgidum subsp. durum</name>
    <name type="common">Durum wheat</name>
    <name type="synonym">Triticum durum</name>
    <dbReference type="NCBI Taxonomy" id="4567"/>
    <lineage>
        <taxon>Eukaryota</taxon>
        <taxon>Viridiplantae</taxon>
        <taxon>Streptophyta</taxon>
        <taxon>Embryophyta</taxon>
        <taxon>Tracheophyta</taxon>
        <taxon>Spermatophyta</taxon>
        <taxon>Magnoliopsida</taxon>
        <taxon>Liliopsida</taxon>
        <taxon>Poales</taxon>
        <taxon>Poaceae</taxon>
        <taxon>BOP clade</taxon>
        <taxon>Pooideae</taxon>
        <taxon>Triticodae</taxon>
        <taxon>Triticeae</taxon>
        <taxon>Triticinae</taxon>
        <taxon>Triticum</taxon>
    </lineage>
</organism>
<proteinExistence type="predicted"/>
<accession>A0A9R0QCC0</accession>
<gene>
    <name evidence="1" type="ORF">TRITD_1Av1G153260</name>
</gene>
<dbReference type="EMBL" id="LT934111">
    <property type="protein sequence ID" value="VAH06840.1"/>
    <property type="molecule type" value="Genomic_DNA"/>
</dbReference>
<dbReference type="Proteomes" id="UP000324705">
    <property type="component" value="Chromosome 1A"/>
</dbReference>
<dbReference type="Gramene" id="TRITD1Av1G153260.1">
    <property type="protein sequence ID" value="TRITD1Av1G153260.1"/>
    <property type="gene ID" value="TRITD1Av1G153260"/>
</dbReference>
<sequence>MNFTCGPFIVCVIGILLHYSYRKILRPSQNTKLNHLFWDGSRAETDIQNCRFCESVVMFVIIYCF</sequence>
<protein>
    <submittedName>
        <fullName evidence="1">Uncharacterized protein</fullName>
    </submittedName>
</protein>
<reference evidence="1 2" key="1">
    <citation type="submission" date="2017-09" db="EMBL/GenBank/DDBJ databases">
        <authorList>
            <consortium name="International Durum Wheat Genome Sequencing Consortium (IDWGSC)"/>
            <person name="Milanesi L."/>
        </authorList>
    </citation>
    <scope>NUCLEOTIDE SEQUENCE [LARGE SCALE GENOMIC DNA]</scope>
    <source>
        <strain evidence="2">cv. Svevo</strain>
    </source>
</reference>